<reference evidence="1" key="1">
    <citation type="submission" date="2022-12" db="EMBL/GenBank/DDBJ databases">
        <title>Draft genome sequence of the thermophilic strain Brevibacillus thermoruber HT42, isolated from Los Humeros, Puebla, Mexico, with biotechnological potential.</title>
        <authorList>
            <person name="Lara Sanchez J."/>
            <person name="Solis Palacios R."/>
            <person name="Bustos Baena A.S."/>
            <person name="Ruz Baez A.E."/>
            <person name="Espinosa Luna G."/>
            <person name="Oliart Ros R.M."/>
        </authorList>
    </citation>
    <scope>NUCLEOTIDE SEQUENCE</scope>
    <source>
        <strain evidence="1">HT42</strain>
    </source>
</reference>
<dbReference type="InterPro" id="IPR052913">
    <property type="entry name" value="Glycopeptide_resist_protein"/>
</dbReference>
<proteinExistence type="predicted"/>
<dbReference type="EMBL" id="JAPYYP010000036">
    <property type="protein sequence ID" value="MDA5110624.1"/>
    <property type="molecule type" value="Genomic_DNA"/>
</dbReference>
<dbReference type="RefSeq" id="WP_271140865.1">
    <property type="nucleotide sequence ID" value="NZ_JAPYYP010000036.1"/>
</dbReference>
<sequence length="274" mass="31592">MRLSRLHPVFYHVRVFQKRLCRSISDRISGVRFAAEQQASSLPFTCNRHQSLLRRKLGSTDPRLQENKVVNLGIAVPSIDGLLIKPGETFSFWQRVGKTTAAKGYVEGLLLSQGEVRTGVGGGLCQLANLLFWMALHTPLQVMERHHHQFDPFPDDHRVLPFGSGASVFYNYVDLRLFNPTRQTFQIRVWLTDNHLKGAVFTDREWPCAYHVEERNHAFLRQGGKHYRRNEIWRLVIDKRTGNRTGEELVIRNFSEVKYDLADITPNMQKAGQP</sequence>
<evidence type="ECO:0000313" key="2">
    <source>
        <dbReference type="Proteomes" id="UP001151071"/>
    </source>
</evidence>
<name>A0A9X3TTE9_9BACL</name>
<dbReference type="AlphaFoldDB" id="A0A9X3TTE9"/>
<dbReference type="Proteomes" id="UP001151071">
    <property type="component" value="Unassembled WGS sequence"/>
</dbReference>
<accession>A0A9X3TTE9</accession>
<dbReference type="PANTHER" id="PTHR35788:SF1">
    <property type="entry name" value="EXPORTED PROTEIN"/>
    <property type="match status" value="1"/>
</dbReference>
<dbReference type="Pfam" id="PF04294">
    <property type="entry name" value="VanW"/>
    <property type="match status" value="1"/>
</dbReference>
<comment type="caution">
    <text evidence="1">The sequence shown here is derived from an EMBL/GenBank/DDBJ whole genome shotgun (WGS) entry which is preliminary data.</text>
</comment>
<gene>
    <name evidence="1" type="ORF">O3V59_19990</name>
</gene>
<keyword evidence="2" id="KW-1185">Reference proteome</keyword>
<organism evidence="1 2">
    <name type="scientific">Brevibacillus thermoruber</name>
    <dbReference type="NCBI Taxonomy" id="33942"/>
    <lineage>
        <taxon>Bacteria</taxon>
        <taxon>Bacillati</taxon>
        <taxon>Bacillota</taxon>
        <taxon>Bacilli</taxon>
        <taxon>Bacillales</taxon>
        <taxon>Paenibacillaceae</taxon>
        <taxon>Brevibacillus</taxon>
    </lineage>
</organism>
<protein>
    <submittedName>
        <fullName evidence="1">VanW family protein</fullName>
    </submittedName>
</protein>
<dbReference type="PANTHER" id="PTHR35788">
    <property type="entry name" value="EXPORTED PROTEIN-RELATED"/>
    <property type="match status" value="1"/>
</dbReference>
<evidence type="ECO:0000313" key="1">
    <source>
        <dbReference type="EMBL" id="MDA5110624.1"/>
    </source>
</evidence>
<dbReference type="InterPro" id="IPR007391">
    <property type="entry name" value="Vancomycin_resist_VanW"/>
</dbReference>